<feature type="transmembrane region" description="Helical" evidence="8">
    <location>
        <begin position="165"/>
        <end position="187"/>
    </location>
</feature>
<keyword evidence="5 8" id="KW-0812">Transmembrane</keyword>
<sequence>MPLLIAGLLATLFLPVCKWMEKKKISKGLAVFLCLLLLLSVISGIVLLLSLKVSEVIADIAVIKHKIIEAIVYVQQYIFDHLGITVEEQFKILKSEQPSFTSIVQLIAGSLAYIVTNFVLVSVYFLFLLYSRAHIKNFILKLAPASQQSELEKVIYSASHISQQYLIGISKMIVCLWIMYSIGFSAIGVKNAIFFAILCGLLEIIPFIGNITGTTLTVLVSALHGASFPMLGGIIAIYAVIQFIQGFVLEPLIVGPQVKINSLFTIIALVLGQLLWGIPGIILAIPITAIIKILCDHIEPLKPYGFLIGETNKKHNSLITKIIQLKQKIHK</sequence>
<evidence type="ECO:0008006" key="11">
    <source>
        <dbReference type="Google" id="ProtNLM"/>
    </source>
</evidence>
<evidence type="ECO:0000313" key="9">
    <source>
        <dbReference type="EMBL" id="ESU28358.1"/>
    </source>
</evidence>
<dbReference type="GO" id="GO:0005886">
    <property type="term" value="C:plasma membrane"/>
    <property type="evidence" value="ECO:0007669"/>
    <property type="project" value="UniProtKB-SubCell"/>
</dbReference>
<gene>
    <name evidence="9" type="ORF">FLJC2902T_17090</name>
</gene>
<keyword evidence="4" id="KW-1003">Cell membrane</keyword>
<keyword evidence="7 8" id="KW-0472">Membrane</keyword>
<dbReference type="EMBL" id="AVGG01000007">
    <property type="protein sequence ID" value="ESU28358.1"/>
    <property type="molecule type" value="Genomic_DNA"/>
</dbReference>
<feature type="transmembrane region" description="Helical" evidence="8">
    <location>
        <begin position="227"/>
        <end position="248"/>
    </location>
</feature>
<evidence type="ECO:0000256" key="4">
    <source>
        <dbReference type="ARBA" id="ARBA00022475"/>
    </source>
</evidence>
<proteinExistence type="inferred from homology"/>
<evidence type="ECO:0000256" key="3">
    <source>
        <dbReference type="ARBA" id="ARBA00022448"/>
    </source>
</evidence>
<feature type="transmembrane region" description="Helical" evidence="8">
    <location>
        <begin position="193"/>
        <end position="220"/>
    </location>
</feature>
<accession>V6SNT4</accession>
<feature type="transmembrane region" description="Helical" evidence="8">
    <location>
        <begin position="106"/>
        <end position="130"/>
    </location>
</feature>
<dbReference type="InterPro" id="IPR002549">
    <property type="entry name" value="AI-2E-like"/>
</dbReference>
<keyword evidence="6 8" id="KW-1133">Transmembrane helix</keyword>
<feature type="transmembrane region" description="Helical" evidence="8">
    <location>
        <begin position="260"/>
        <end position="285"/>
    </location>
</feature>
<dbReference type="PANTHER" id="PTHR21716">
    <property type="entry name" value="TRANSMEMBRANE PROTEIN"/>
    <property type="match status" value="1"/>
</dbReference>
<evidence type="ECO:0000256" key="6">
    <source>
        <dbReference type="ARBA" id="ARBA00022989"/>
    </source>
</evidence>
<keyword evidence="3" id="KW-0813">Transport</keyword>
<evidence type="ECO:0000256" key="8">
    <source>
        <dbReference type="SAM" id="Phobius"/>
    </source>
</evidence>
<name>V6SNT4_9FLAO</name>
<evidence type="ECO:0000256" key="5">
    <source>
        <dbReference type="ARBA" id="ARBA00022692"/>
    </source>
</evidence>
<dbReference type="PATRIC" id="fig|1341181.4.peg.1683"/>
<comment type="caution">
    <text evidence="9">The sequence shown here is derived from an EMBL/GenBank/DDBJ whole genome shotgun (WGS) entry which is preliminary data.</text>
</comment>
<dbReference type="PANTHER" id="PTHR21716:SF53">
    <property type="entry name" value="PERMEASE PERM-RELATED"/>
    <property type="match status" value="1"/>
</dbReference>
<comment type="subcellular location">
    <subcellularLocation>
        <location evidence="1">Cell membrane</location>
        <topology evidence="1">Multi-pass membrane protein</topology>
    </subcellularLocation>
</comment>
<evidence type="ECO:0000256" key="2">
    <source>
        <dbReference type="ARBA" id="ARBA00009773"/>
    </source>
</evidence>
<evidence type="ECO:0000256" key="1">
    <source>
        <dbReference type="ARBA" id="ARBA00004651"/>
    </source>
</evidence>
<evidence type="ECO:0000313" key="10">
    <source>
        <dbReference type="Proteomes" id="UP000018004"/>
    </source>
</evidence>
<keyword evidence="10" id="KW-1185">Reference proteome</keyword>
<dbReference type="Proteomes" id="UP000018004">
    <property type="component" value="Unassembled WGS sequence"/>
</dbReference>
<comment type="similarity">
    <text evidence="2">Belongs to the autoinducer-2 exporter (AI-2E) (TC 2.A.86) family.</text>
</comment>
<organism evidence="9 10">
    <name type="scientific">Flavobacterium limnosediminis JC2902</name>
    <dbReference type="NCBI Taxonomy" id="1341181"/>
    <lineage>
        <taxon>Bacteria</taxon>
        <taxon>Pseudomonadati</taxon>
        <taxon>Bacteroidota</taxon>
        <taxon>Flavobacteriia</taxon>
        <taxon>Flavobacteriales</taxon>
        <taxon>Flavobacteriaceae</taxon>
        <taxon>Flavobacterium</taxon>
    </lineage>
</organism>
<reference evidence="9 10" key="1">
    <citation type="submission" date="2013-08" db="EMBL/GenBank/DDBJ databases">
        <title>Flavobacterium limnosediminis JC2902 genome sequencing.</title>
        <authorList>
            <person name="Lee K."/>
            <person name="Yi H."/>
            <person name="Park S."/>
            <person name="Chun J."/>
        </authorList>
    </citation>
    <scope>NUCLEOTIDE SEQUENCE [LARGE SCALE GENOMIC DNA]</scope>
    <source>
        <strain evidence="9 10">JC2902</strain>
    </source>
</reference>
<dbReference type="eggNOG" id="COG0628">
    <property type="taxonomic scope" value="Bacteria"/>
</dbReference>
<feature type="transmembrane region" description="Helical" evidence="8">
    <location>
        <begin position="28"/>
        <end position="49"/>
    </location>
</feature>
<dbReference type="STRING" id="1341181.FLJC2902T_17090"/>
<protein>
    <recommendedName>
        <fullName evidence="11">Permease</fullName>
    </recommendedName>
</protein>
<evidence type="ECO:0000256" key="7">
    <source>
        <dbReference type="ARBA" id="ARBA00023136"/>
    </source>
</evidence>
<dbReference type="Pfam" id="PF01594">
    <property type="entry name" value="AI-2E_transport"/>
    <property type="match status" value="1"/>
</dbReference>
<dbReference type="AlphaFoldDB" id="V6SNT4"/>